<keyword evidence="1" id="KW-1133">Transmembrane helix</keyword>
<comment type="caution">
    <text evidence="2">The sequence shown here is derived from an EMBL/GenBank/DDBJ whole genome shotgun (WGS) entry which is preliminary data.</text>
</comment>
<keyword evidence="1" id="KW-0472">Membrane</keyword>
<proteinExistence type="predicted"/>
<dbReference type="AlphaFoldDB" id="A0AAD7F2H4"/>
<evidence type="ECO:0000313" key="3">
    <source>
        <dbReference type="Proteomes" id="UP001218218"/>
    </source>
</evidence>
<evidence type="ECO:0000313" key="2">
    <source>
        <dbReference type="EMBL" id="KAJ7361344.1"/>
    </source>
</evidence>
<gene>
    <name evidence="2" type="ORF">DFH08DRAFT_371318</name>
</gene>
<accession>A0AAD7F2H4</accession>
<evidence type="ECO:0000256" key="1">
    <source>
        <dbReference type="SAM" id="Phobius"/>
    </source>
</evidence>
<protein>
    <submittedName>
        <fullName evidence="2">Uncharacterized protein</fullName>
    </submittedName>
</protein>
<name>A0AAD7F2H4_9AGAR</name>
<organism evidence="2 3">
    <name type="scientific">Mycena albidolilacea</name>
    <dbReference type="NCBI Taxonomy" id="1033008"/>
    <lineage>
        <taxon>Eukaryota</taxon>
        <taxon>Fungi</taxon>
        <taxon>Dikarya</taxon>
        <taxon>Basidiomycota</taxon>
        <taxon>Agaricomycotina</taxon>
        <taxon>Agaricomycetes</taxon>
        <taxon>Agaricomycetidae</taxon>
        <taxon>Agaricales</taxon>
        <taxon>Marasmiineae</taxon>
        <taxon>Mycenaceae</taxon>
        <taxon>Mycena</taxon>
    </lineage>
</organism>
<dbReference type="EMBL" id="JARIHO010000005">
    <property type="protein sequence ID" value="KAJ7361344.1"/>
    <property type="molecule type" value="Genomic_DNA"/>
</dbReference>
<reference evidence="2" key="1">
    <citation type="submission" date="2023-03" db="EMBL/GenBank/DDBJ databases">
        <title>Massive genome expansion in bonnet fungi (Mycena s.s.) driven by repeated elements and novel gene families across ecological guilds.</title>
        <authorList>
            <consortium name="Lawrence Berkeley National Laboratory"/>
            <person name="Harder C.B."/>
            <person name="Miyauchi S."/>
            <person name="Viragh M."/>
            <person name="Kuo A."/>
            <person name="Thoen E."/>
            <person name="Andreopoulos B."/>
            <person name="Lu D."/>
            <person name="Skrede I."/>
            <person name="Drula E."/>
            <person name="Henrissat B."/>
            <person name="Morin E."/>
            <person name="Kohler A."/>
            <person name="Barry K."/>
            <person name="LaButti K."/>
            <person name="Morin E."/>
            <person name="Salamov A."/>
            <person name="Lipzen A."/>
            <person name="Mereny Z."/>
            <person name="Hegedus B."/>
            <person name="Baldrian P."/>
            <person name="Stursova M."/>
            <person name="Weitz H."/>
            <person name="Taylor A."/>
            <person name="Grigoriev I.V."/>
            <person name="Nagy L.G."/>
            <person name="Martin F."/>
            <person name="Kauserud H."/>
        </authorList>
    </citation>
    <scope>NUCLEOTIDE SEQUENCE</scope>
    <source>
        <strain evidence="2">CBHHK002</strain>
    </source>
</reference>
<feature type="transmembrane region" description="Helical" evidence="1">
    <location>
        <begin position="22"/>
        <end position="44"/>
    </location>
</feature>
<keyword evidence="1" id="KW-0812">Transmembrane</keyword>
<sequence length="169" mass="19388">MHITHLLSTTLLALLSYTGNNIVRYVVLLFLVFYAGVFIVQPLLPSARMLKLENIMAETADILQSANEEHMLSSRKFNLEVQLRLSRVNLTKSTLRARILEFELSYPAQEYLHIVGDLSAEIERCKREVKQIQIDILTAMESERQVLYNANIEEMIVVLSSGSTLRRIH</sequence>
<dbReference type="Proteomes" id="UP001218218">
    <property type="component" value="Unassembled WGS sequence"/>
</dbReference>
<keyword evidence="3" id="KW-1185">Reference proteome</keyword>